<evidence type="ECO:0000256" key="1">
    <source>
        <dbReference type="SAM" id="Phobius"/>
    </source>
</evidence>
<dbReference type="InterPro" id="IPR011499">
    <property type="entry name" value="Lipid_A_biosynth_N"/>
</dbReference>
<proteinExistence type="predicted"/>
<feature type="transmembrane region" description="Helical" evidence="1">
    <location>
        <begin position="63"/>
        <end position="79"/>
    </location>
</feature>
<keyword evidence="1" id="KW-0472">Membrane</keyword>
<dbReference type="AlphaFoldDB" id="A0A844HRK3"/>
<organism evidence="3 4">
    <name type="scientific">Paracoccus litorisediminis</name>
    <dbReference type="NCBI Taxonomy" id="2006130"/>
    <lineage>
        <taxon>Bacteria</taxon>
        <taxon>Pseudomonadati</taxon>
        <taxon>Pseudomonadota</taxon>
        <taxon>Alphaproteobacteria</taxon>
        <taxon>Rhodobacterales</taxon>
        <taxon>Paracoccaceae</taxon>
        <taxon>Paracoccus</taxon>
    </lineage>
</organism>
<sequence>MTTSTFWLAIGLLGQALFSARFLVQWIVSERQGRSVIPLAFWWLSLAGGCVLLAYAVARRDPVFIIGQAAGLVVYLRNLRMIRAEAAAKVAA</sequence>
<dbReference type="GO" id="GO:0016020">
    <property type="term" value="C:membrane"/>
    <property type="evidence" value="ECO:0007669"/>
    <property type="project" value="GOC"/>
</dbReference>
<dbReference type="EMBL" id="WMIG01000020">
    <property type="protein sequence ID" value="MTH61789.1"/>
    <property type="molecule type" value="Genomic_DNA"/>
</dbReference>
<name>A0A844HRK3_9RHOB</name>
<reference evidence="3 4" key="1">
    <citation type="submission" date="2019-11" db="EMBL/GenBank/DDBJ databases">
        <authorList>
            <person name="Dong K."/>
        </authorList>
    </citation>
    <scope>NUCLEOTIDE SEQUENCE [LARGE SCALE GENOMIC DNA]</scope>
    <source>
        <strain evidence="3 4">NBRC 112902</strain>
    </source>
</reference>
<protein>
    <submittedName>
        <fullName evidence="3">Lipid A biosynthesis protein</fullName>
    </submittedName>
</protein>
<dbReference type="RefSeq" id="WP_155041743.1">
    <property type="nucleotide sequence ID" value="NZ_JBHGCD010000023.1"/>
</dbReference>
<accession>A0A844HRK3</accession>
<feature type="transmembrane region" description="Helical" evidence="1">
    <location>
        <begin position="36"/>
        <end position="57"/>
    </location>
</feature>
<evidence type="ECO:0000313" key="3">
    <source>
        <dbReference type="EMBL" id="MTH61789.1"/>
    </source>
</evidence>
<gene>
    <name evidence="3" type="ORF">GL300_21535</name>
</gene>
<evidence type="ECO:0000259" key="2">
    <source>
        <dbReference type="SMART" id="SM01259"/>
    </source>
</evidence>
<dbReference type="SMART" id="SM01259">
    <property type="entry name" value="LAB_N"/>
    <property type="match status" value="1"/>
</dbReference>
<dbReference type="Proteomes" id="UP000449846">
    <property type="component" value="Unassembled WGS sequence"/>
</dbReference>
<dbReference type="OrthoDB" id="9793186at2"/>
<dbReference type="Pfam" id="PF07578">
    <property type="entry name" value="LAB_N"/>
    <property type="match status" value="1"/>
</dbReference>
<comment type="caution">
    <text evidence="3">The sequence shown here is derived from an EMBL/GenBank/DDBJ whole genome shotgun (WGS) entry which is preliminary data.</text>
</comment>
<evidence type="ECO:0000313" key="4">
    <source>
        <dbReference type="Proteomes" id="UP000449846"/>
    </source>
</evidence>
<dbReference type="Gene3D" id="1.20.1280.290">
    <property type="match status" value="1"/>
</dbReference>
<dbReference type="GO" id="GO:0009245">
    <property type="term" value="P:lipid A biosynthetic process"/>
    <property type="evidence" value="ECO:0007669"/>
    <property type="project" value="InterPro"/>
</dbReference>
<keyword evidence="1" id="KW-0812">Transmembrane</keyword>
<keyword evidence="1" id="KW-1133">Transmembrane helix</keyword>
<feature type="domain" description="Lipid A biosynthesis N-terminal" evidence="2">
    <location>
        <begin position="10"/>
        <end position="81"/>
    </location>
</feature>
<dbReference type="GO" id="GO:0008915">
    <property type="term" value="F:lipid-A-disaccharide synthase activity"/>
    <property type="evidence" value="ECO:0007669"/>
    <property type="project" value="InterPro"/>
</dbReference>
<feature type="transmembrane region" description="Helical" evidence="1">
    <location>
        <begin position="6"/>
        <end position="24"/>
    </location>
</feature>
<keyword evidence="4" id="KW-1185">Reference proteome</keyword>